<feature type="compositionally biased region" description="Low complexity" evidence="1">
    <location>
        <begin position="43"/>
        <end position="55"/>
    </location>
</feature>
<dbReference type="Proteomes" id="UP000270094">
    <property type="component" value="Unassembled WGS sequence"/>
</dbReference>
<dbReference type="OrthoDB" id="44867at2759"/>
<evidence type="ECO:0000256" key="1">
    <source>
        <dbReference type="SAM" id="MobiDB-lite"/>
    </source>
</evidence>
<name>A0A3P7KVM6_STRVU</name>
<gene>
    <name evidence="2" type="ORF">SVUK_LOCUS6230</name>
</gene>
<dbReference type="AlphaFoldDB" id="A0A3P7KVM6"/>
<feature type="region of interest" description="Disordered" evidence="1">
    <location>
        <begin position="38"/>
        <end position="84"/>
    </location>
</feature>
<evidence type="ECO:0000313" key="3">
    <source>
        <dbReference type="Proteomes" id="UP000270094"/>
    </source>
</evidence>
<proteinExistence type="predicted"/>
<reference evidence="2 3" key="1">
    <citation type="submission" date="2018-11" db="EMBL/GenBank/DDBJ databases">
        <authorList>
            <consortium name="Pathogen Informatics"/>
        </authorList>
    </citation>
    <scope>NUCLEOTIDE SEQUENCE [LARGE SCALE GENOMIC DNA]</scope>
</reference>
<accession>A0A3P7KVM6</accession>
<protein>
    <submittedName>
        <fullName evidence="2">Uncharacterized protein</fullName>
    </submittedName>
</protein>
<organism evidence="2 3">
    <name type="scientific">Strongylus vulgaris</name>
    <name type="common">Blood worm</name>
    <dbReference type="NCBI Taxonomy" id="40348"/>
    <lineage>
        <taxon>Eukaryota</taxon>
        <taxon>Metazoa</taxon>
        <taxon>Ecdysozoa</taxon>
        <taxon>Nematoda</taxon>
        <taxon>Chromadorea</taxon>
        <taxon>Rhabditida</taxon>
        <taxon>Rhabditina</taxon>
        <taxon>Rhabditomorpha</taxon>
        <taxon>Strongyloidea</taxon>
        <taxon>Strongylidae</taxon>
        <taxon>Strongylus</taxon>
    </lineage>
</organism>
<dbReference type="EMBL" id="UYYB01019451">
    <property type="protein sequence ID" value="VDM71232.1"/>
    <property type="molecule type" value="Genomic_DNA"/>
</dbReference>
<keyword evidence="3" id="KW-1185">Reference proteome</keyword>
<sequence length="129" mass="14322">MRRLLSNDSNGTDIESSLNYDAFICFKYKLFTSLALTPRHEPSSSNTSSKSNGSTPNQHPPKPAAAPVPTQSFSSNFPPKHLEKDEMRLKSVQMILNALRYTELPDGTHDPEEIAVRVEEKLFSVGSLS</sequence>
<evidence type="ECO:0000313" key="2">
    <source>
        <dbReference type="EMBL" id="VDM71232.1"/>
    </source>
</evidence>